<evidence type="ECO:0000313" key="3">
    <source>
        <dbReference type="EMBL" id="MFC3096880.1"/>
    </source>
</evidence>
<reference evidence="4" key="1">
    <citation type="journal article" date="2019" name="Int. J. Syst. Evol. Microbiol.">
        <title>The Global Catalogue of Microorganisms (GCM) 10K type strain sequencing project: providing services to taxonomists for standard genome sequencing and annotation.</title>
        <authorList>
            <consortium name="The Broad Institute Genomics Platform"/>
            <consortium name="The Broad Institute Genome Sequencing Center for Infectious Disease"/>
            <person name="Wu L."/>
            <person name="Ma J."/>
        </authorList>
    </citation>
    <scope>NUCLEOTIDE SEQUENCE [LARGE SCALE GENOMIC DNA]</scope>
    <source>
        <strain evidence="4">KCTC 52607</strain>
    </source>
</reference>
<accession>A0ABV7E4D8</accession>
<feature type="signal peptide" evidence="2">
    <location>
        <begin position="1"/>
        <end position="18"/>
    </location>
</feature>
<organism evidence="3 4">
    <name type="scientific">Alteraurantiacibacter palmitatis</name>
    <dbReference type="NCBI Taxonomy" id="2054628"/>
    <lineage>
        <taxon>Bacteria</taxon>
        <taxon>Pseudomonadati</taxon>
        <taxon>Pseudomonadota</taxon>
        <taxon>Alphaproteobacteria</taxon>
        <taxon>Sphingomonadales</taxon>
        <taxon>Erythrobacteraceae</taxon>
        <taxon>Alteraurantiacibacter</taxon>
    </lineage>
</organism>
<dbReference type="PROSITE" id="PS51257">
    <property type="entry name" value="PROKAR_LIPOPROTEIN"/>
    <property type="match status" value="1"/>
</dbReference>
<comment type="caution">
    <text evidence="3">The sequence shown here is derived from an EMBL/GenBank/DDBJ whole genome shotgun (WGS) entry which is preliminary data.</text>
</comment>
<protein>
    <recommendedName>
        <fullName evidence="5">Lipoprotein</fullName>
    </recommendedName>
</protein>
<evidence type="ECO:0000256" key="1">
    <source>
        <dbReference type="SAM" id="MobiDB-lite"/>
    </source>
</evidence>
<proteinExistence type="predicted"/>
<sequence length="523" mass="53448">MTNLSRSLVLGCSILALAACGPEEIASPGTGGNVIINNPPATPAPTPTPTPTSSLVTPASGCPTITATGGLTDEGTITGPTGTYRICALPLVIDADSTLPYIPGLLYRLAGQTLIGTDRGAASTGSAVELTIQPGVIVYASGSSYLAATRGNQLNAVGTAERPIIFTSRDNVLGLNGQDSSSQWGGVVLLGRAQVTDCFDPLATPGTNGCEFRLEGSTTPAFGGGTTNTDNSGRLEYVQIRFSGFIIGAGNELQGLTTVGSGSGTQLRYIQSVNSSDDGVEFFGGRVNMKNLIVYGAEDDSLDVDVGVKANLQYVILVQRSTVTSDSLIEGDTSNGLENSVPRTNLNLTNATMIQRFTADQAIRLRGGMDATISNSVVIDQSASGTPCLRIDDAATIQAANAGLDELGPPVFASVAFQCATVTRNGSNSGATAAAALAFITGGTGNNVAFTNSLTAGYLGGANETGFTPIFNATTLSSFFEATTFIGAVSPANNWTQGWTCNMSGLNFGTGNTGSCLTLPVYN</sequence>
<evidence type="ECO:0000256" key="2">
    <source>
        <dbReference type="SAM" id="SignalP"/>
    </source>
</evidence>
<dbReference type="Proteomes" id="UP001595456">
    <property type="component" value="Unassembled WGS sequence"/>
</dbReference>
<gene>
    <name evidence="3" type="ORF">ACFODU_03595</name>
</gene>
<dbReference type="RefSeq" id="WP_336925780.1">
    <property type="nucleotide sequence ID" value="NZ_JBANRO010000005.1"/>
</dbReference>
<keyword evidence="4" id="KW-1185">Reference proteome</keyword>
<keyword evidence="2" id="KW-0732">Signal</keyword>
<feature type="chain" id="PRO_5045297478" description="Lipoprotein" evidence="2">
    <location>
        <begin position="19"/>
        <end position="523"/>
    </location>
</feature>
<feature type="compositionally biased region" description="Pro residues" evidence="1">
    <location>
        <begin position="40"/>
        <end position="50"/>
    </location>
</feature>
<dbReference type="EMBL" id="JBHRST010000004">
    <property type="protein sequence ID" value="MFC3096880.1"/>
    <property type="molecule type" value="Genomic_DNA"/>
</dbReference>
<name>A0ABV7E4D8_9SPHN</name>
<evidence type="ECO:0000313" key="4">
    <source>
        <dbReference type="Proteomes" id="UP001595456"/>
    </source>
</evidence>
<evidence type="ECO:0008006" key="5">
    <source>
        <dbReference type="Google" id="ProtNLM"/>
    </source>
</evidence>
<feature type="region of interest" description="Disordered" evidence="1">
    <location>
        <begin position="31"/>
        <end position="57"/>
    </location>
</feature>
<dbReference type="PANTHER" id="PTHR41339">
    <property type="entry name" value="LIPL48"/>
    <property type="match status" value="1"/>
</dbReference>
<dbReference type="PANTHER" id="PTHR41339:SF1">
    <property type="entry name" value="SECRETED PROTEIN"/>
    <property type="match status" value="1"/>
</dbReference>